<name>A0AAD3T8B6_NEPGR</name>
<organism evidence="2 3">
    <name type="scientific">Nepenthes gracilis</name>
    <name type="common">Slender pitcher plant</name>
    <dbReference type="NCBI Taxonomy" id="150966"/>
    <lineage>
        <taxon>Eukaryota</taxon>
        <taxon>Viridiplantae</taxon>
        <taxon>Streptophyta</taxon>
        <taxon>Embryophyta</taxon>
        <taxon>Tracheophyta</taxon>
        <taxon>Spermatophyta</taxon>
        <taxon>Magnoliopsida</taxon>
        <taxon>eudicotyledons</taxon>
        <taxon>Gunneridae</taxon>
        <taxon>Pentapetalae</taxon>
        <taxon>Caryophyllales</taxon>
        <taxon>Nepenthaceae</taxon>
        <taxon>Nepenthes</taxon>
    </lineage>
</organism>
<evidence type="ECO:0000313" key="2">
    <source>
        <dbReference type="EMBL" id="GMH24259.1"/>
    </source>
</evidence>
<dbReference type="EMBL" id="BSYO01000027">
    <property type="protein sequence ID" value="GMH24259.1"/>
    <property type="molecule type" value="Genomic_DNA"/>
</dbReference>
<sequence length="226" mass="25156">MAKPIENVGIGSRSLRAIMSRSSNACLLDKIGSLDSAGRRAMQTHLRETLGSVAYIYSAAADANTSNCPIQANEGHGSDAFNEEATKPGWSIYGRNFLVSYRGLKIPRPMESWAEVGLSSELLEAVERAGLKNPYPPEMATVPLWLHCRDVICISENRFSKTAAFILPLLIYISRQPHLNEESRPRGPYALVMAPYRYNLVLIEELIKNFFCMNIKVFSVTPGQNF</sequence>
<comment type="caution">
    <text evidence="2">The sequence shown here is derived from an EMBL/GenBank/DDBJ whole genome shotgun (WGS) entry which is preliminary data.</text>
</comment>
<gene>
    <name evidence="2" type="ORF">Nepgr_026102</name>
</gene>
<dbReference type="InterPro" id="IPR027417">
    <property type="entry name" value="P-loop_NTPase"/>
</dbReference>
<accession>A0AAD3T8B6</accession>
<dbReference type="AlphaFoldDB" id="A0AAD3T8B6"/>
<dbReference type="GO" id="GO:0003723">
    <property type="term" value="F:RNA binding"/>
    <property type="evidence" value="ECO:0007669"/>
    <property type="project" value="UniProtKB-KW"/>
</dbReference>
<evidence type="ECO:0000256" key="1">
    <source>
        <dbReference type="ARBA" id="ARBA00022884"/>
    </source>
</evidence>
<dbReference type="Proteomes" id="UP001279734">
    <property type="component" value="Unassembled WGS sequence"/>
</dbReference>
<keyword evidence="1" id="KW-0694">RNA-binding</keyword>
<dbReference type="SUPFAM" id="SSF52540">
    <property type="entry name" value="P-loop containing nucleoside triphosphate hydrolases"/>
    <property type="match status" value="1"/>
</dbReference>
<protein>
    <recommendedName>
        <fullName evidence="4">RNA helicase</fullName>
    </recommendedName>
</protein>
<evidence type="ECO:0000313" key="3">
    <source>
        <dbReference type="Proteomes" id="UP001279734"/>
    </source>
</evidence>
<dbReference type="Gene3D" id="3.40.50.300">
    <property type="entry name" value="P-loop containing nucleotide triphosphate hydrolases"/>
    <property type="match status" value="1"/>
</dbReference>
<keyword evidence="3" id="KW-1185">Reference proteome</keyword>
<proteinExistence type="predicted"/>
<evidence type="ECO:0008006" key="4">
    <source>
        <dbReference type="Google" id="ProtNLM"/>
    </source>
</evidence>
<reference evidence="2" key="1">
    <citation type="submission" date="2023-05" db="EMBL/GenBank/DDBJ databases">
        <title>Nepenthes gracilis genome sequencing.</title>
        <authorList>
            <person name="Fukushima K."/>
        </authorList>
    </citation>
    <scope>NUCLEOTIDE SEQUENCE</scope>
    <source>
        <strain evidence="2">SING2019-196</strain>
    </source>
</reference>
<dbReference type="PANTHER" id="PTHR47958">
    <property type="entry name" value="ATP-DEPENDENT RNA HELICASE DBP3"/>
    <property type="match status" value="1"/>
</dbReference>